<dbReference type="OrthoDB" id="2017974at2759"/>
<sequence>FNYSKATDKTPYVGRLLHHLSFYSARETILTFFDPIFSPEHASKNHNIEAGFIQPHGSSFTHIDLEKFDDDLFDYLDRLD</sequence>
<keyword evidence="2" id="KW-1185">Reference proteome</keyword>
<evidence type="ECO:0000313" key="2">
    <source>
        <dbReference type="Proteomes" id="UP000276215"/>
    </source>
</evidence>
<name>A0A3N4IXE6_9PEZI</name>
<protein>
    <submittedName>
        <fullName evidence="1">Uncharacterized protein</fullName>
    </submittedName>
</protein>
<dbReference type="EMBL" id="ML120512">
    <property type="protein sequence ID" value="RPA90853.1"/>
    <property type="molecule type" value="Genomic_DNA"/>
</dbReference>
<proteinExistence type="predicted"/>
<accession>A0A3N4IXE6</accession>
<dbReference type="AlphaFoldDB" id="A0A3N4IXE6"/>
<gene>
    <name evidence="1" type="ORF">L873DRAFT_1716413</name>
</gene>
<feature type="non-terminal residue" evidence="1">
    <location>
        <position position="1"/>
    </location>
</feature>
<organism evidence="1 2">
    <name type="scientific">Choiromyces venosus 120613-1</name>
    <dbReference type="NCBI Taxonomy" id="1336337"/>
    <lineage>
        <taxon>Eukaryota</taxon>
        <taxon>Fungi</taxon>
        <taxon>Dikarya</taxon>
        <taxon>Ascomycota</taxon>
        <taxon>Pezizomycotina</taxon>
        <taxon>Pezizomycetes</taxon>
        <taxon>Pezizales</taxon>
        <taxon>Tuberaceae</taxon>
        <taxon>Choiromyces</taxon>
    </lineage>
</organism>
<dbReference type="STRING" id="1336337.A0A3N4IXE6"/>
<reference evidence="1 2" key="1">
    <citation type="journal article" date="2018" name="Nat. Ecol. Evol.">
        <title>Pezizomycetes genomes reveal the molecular basis of ectomycorrhizal truffle lifestyle.</title>
        <authorList>
            <person name="Murat C."/>
            <person name="Payen T."/>
            <person name="Noel B."/>
            <person name="Kuo A."/>
            <person name="Morin E."/>
            <person name="Chen J."/>
            <person name="Kohler A."/>
            <person name="Krizsan K."/>
            <person name="Balestrini R."/>
            <person name="Da Silva C."/>
            <person name="Montanini B."/>
            <person name="Hainaut M."/>
            <person name="Levati E."/>
            <person name="Barry K.W."/>
            <person name="Belfiori B."/>
            <person name="Cichocki N."/>
            <person name="Clum A."/>
            <person name="Dockter R.B."/>
            <person name="Fauchery L."/>
            <person name="Guy J."/>
            <person name="Iotti M."/>
            <person name="Le Tacon F."/>
            <person name="Lindquist E.A."/>
            <person name="Lipzen A."/>
            <person name="Malagnac F."/>
            <person name="Mello A."/>
            <person name="Molinier V."/>
            <person name="Miyauchi S."/>
            <person name="Poulain J."/>
            <person name="Riccioni C."/>
            <person name="Rubini A."/>
            <person name="Sitrit Y."/>
            <person name="Splivallo R."/>
            <person name="Traeger S."/>
            <person name="Wang M."/>
            <person name="Zifcakova L."/>
            <person name="Wipf D."/>
            <person name="Zambonelli A."/>
            <person name="Paolocci F."/>
            <person name="Nowrousian M."/>
            <person name="Ottonello S."/>
            <person name="Baldrian P."/>
            <person name="Spatafora J.W."/>
            <person name="Henrissat B."/>
            <person name="Nagy L.G."/>
            <person name="Aury J.M."/>
            <person name="Wincker P."/>
            <person name="Grigoriev I.V."/>
            <person name="Bonfante P."/>
            <person name="Martin F.M."/>
        </authorList>
    </citation>
    <scope>NUCLEOTIDE SEQUENCE [LARGE SCALE GENOMIC DNA]</scope>
    <source>
        <strain evidence="1 2">120613-1</strain>
    </source>
</reference>
<evidence type="ECO:0000313" key="1">
    <source>
        <dbReference type="EMBL" id="RPA90853.1"/>
    </source>
</evidence>
<dbReference type="Proteomes" id="UP000276215">
    <property type="component" value="Unassembled WGS sequence"/>
</dbReference>